<evidence type="ECO:0000256" key="3">
    <source>
        <dbReference type="ARBA" id="ARBA00022449"/>
    </source>
</evidence>
<keyword evidence="5 11" id="KW-0812">Transmembrane</keyword>
<dbReference type="PANTHER" id="PTHR10110">
    <property type="entry name" value="SODIUM/HYDROGEN EXCHANGER"/>
    <property type="match status" value="1"/>
</dbReference>
<feature type="transmembrane region" description="Helical" evidence="11">
    <location>
        <begin position="341"/>
        <end position="360"/>
    </location>
</feature>
<comment type="subcellular location">
    <subcellularLocation>
        <location evidence="1">Cell membrane</location>
        <topology evidence="1">Multi-pass membrane protein</topology>
    </subcellularLocation>
</comment>
<dbReference type="Gene3D" id="6.10.140.1330">
    <property type="match status" value="1"/>
</dbReference>
<feature type="transmembrane region" description="Helical" evidence="11">
    <location>
        <begin position="261"/>
        <end position="279"/>
    </location>
</feature>
<dbReference type="RefSeq" id="WP_250340451.1">
    <property type="nucleotide sequence ID" value="NZ_CP063231.1"/>
</dbReference>
<evidence type="ECO:0000256" key="2">
    <source>
        <dbReference type="ARBA" id="ARBA00022448"/>
    </source>
</evidence>
<keyword evidence="6 11" id="KW-1133">Transmembrane helix</keyword>
<evidence type="ECO:0000256" key="7">
    <source>
        <dbReference type="ARBA" id="ARBA00023053"/>
    </source>
</evidence>
<keyword evidence="3" id="KW-0050">Antiport</keyword>
<dbReference type="InterPro" id="IPR018422">
    <property type="entry name" value="Cation/H_exchanger_CPA1"/>
</dbReference>
<feature type="transmembrane region" description="Helical" evidence="11">
    <location>
        <begin position="372"/>
        <end position="393"/>
    </location>
</feature>
<protein>
    <submittedName>
        <fullName evidence="13">Sodium:proton antiporter</fullName>
    </submittedName>
</protein>
<evidence type="ECO:0000256" key="4">
    <source>
        <dbReference type="ARBA" id="ARBA00022475"/>
    </source>
</evidence>
<keyword evidence="14" id="KW-1185">Reference proteome</keyword>
<dbReference type="EMBL" id="CP063231">
    <property type="protein sequence ID" value="URL59991.1"/>
    <property type="molecule type" value="Genomic_DNA"/>
</dbReference>
<evidence type="ECO:0000256" key="11">
    <source>
        <dbReference type="SAM" id="Phobius"/>
    </source>
</evidence>
<feature type="transmembrane region" description="Helical" evidence="11">
    <location>
        <begin position="180"/>
        <end position="201"/>
    </location>
</feature>
<feature type="transmembrane region" description="Helical" evidence="11">
    <location>
        <begin position="150"/>
        <end position="168"/>
    </location>
</feature>
<evidence type="ECO:0000256" key="1">
    <source>
        <dbReference type="ARBA" id="ARBA00004651"/>
    </source>
</evidence>
<keyword evidence="10" id="KW-0739">Sodium transport</keyword>
<keyword evidence="8" id="KW-0406">Ion transport</keyword>
<feature type="transmembrane region" description="Helical" evidence="11">
    <location>
        <begin position="108"/>
        <end position="129"/>
    </location>
</feature>
<gene>
    <name evidence="13" type="ORF">IM816_07875</name>
</gene>
<evidence type="ECO:0000313" key="14">
    <source>
        <dbReference type="Proteomes" id="UP001056681"/>
    </source>
</evidence>
<feature type="domain" description="Cation/H+ exchanger transmembrane" evidence="12">
    <location>
        <begin position="13"/>
        <end position="395"/>
    </location>
</feature>
<organism evidence="13 14">
    <name type="scientific">Luteibacter flocculans</name>
    <dbReference type="NCBI Taxonomy" id="2780091"/>
    <lineage>
        <taxon>Bacteria</taxon>
        <taxon>Pseudomonadati</taxon>
        <taxon>Pseudomonadota</taxon>
        <taxon>Gammaproteobacteria</taxon>
        <taxon>Lysobacterales</taxon>
        <taxon>Rhodanobacteraceae</taxon>
        <taxon>Luteibacter</taxon>
    </lineage>
</organism>
<dbReference type="Proteomes" id="UP001056681">
    <property type="component" value="Chromosome"/>
</dbReference>
<evidence type="ECO:0000256" key="5">
    <source>
        <dbReference type="ARBA" id="ARBA00022692"/>
    </source>
</evidence>
<dbReference type="Pfam" id="PF00999">
    <property type="entry name" value="Na_H_Exchanger"/>
    <property type="match status" value="1"/>
</dbReference>
<feature type="transmembrane region" description="Helical" evidence="11">
    <location>
        <begin position="231"/>
        <end position="249"/>
    </location>
</feature>
<keyword evidence="9 11" id="KW-0472">Membrane</keyword>
<dbReference type="InterPro" id="IPR006153">
    <property type="entry name" value="Cation/H_exchanger_TM"/>
</dbReference>
<evidence type="ECO:0000313" key="13">
    <source>
        <dbReference type="EMBL" id="URL59991.1"/>
    </source>
</evidence>
<feature type="transmembrane region" description="Helical" evidence="11">
    <location>
        <begin position="208"/>
        <end position="225"/>
    </location>
</feature>
<evidence type="ECO:0000259" key="12">
    <source>
        <dbReference type="Pfam" id="PF00999"/>
    </source>
</evidence>
<dbReference type="PANTHER" id="PTHR10110:SF86">
    <property type="entry name" value="SODIUM_HYDROGEN EXCHANGER 7"/>
    <property type="match status" value="1"/>
</dbReference>
<evidence type="ECO:0000256" key="10">
    <source>
        <dbReference type="ARBA" id="ARBA00023201"/>
    </source>
</evidence>
<keyword evidence="2" id="KW-0813">Transport</keyword>
<keyword evidence="7" id="KW-0915">Sodium</keyword>
<evidence type="ECO:0000256" key="8">
    <source>
        <dbReference type="ARBA" id="ARBA00023065"/>
    </source>
</evidence>
<reference evidence="13" key="1">
    <citation type="submission" date="2020-10" db="EMBL/GenBank/DDBJ databases">
        <title>Whole-genome sequence of Luteibacter sp. EIF3.</title>
        <authorList>
            <person name="Friedrich I."/>
            <person name="Hertel R."/>
            <person name="Daniel R."/>
        </authorList>
    </citation>
    <scope>NUCLEOTIDE SEQUENCE</scope>
    <source>
        <strain evidence="13">EIF3</strain>
    </source>
</reference>
<name>A0ABY4T5V6_9GAMM</name>
<feature type="transmembrane region" description="Helical" evidence="11">
    <location>
        <begin position="299"/>
        <end position="320"/>
    </location>
</feature>
<evidence type="ECO:0000256" key="9">
    <source>
        <dbReference type="ARBA" id="ARBA00023136"/>
    </source>
</evidence>
<accession>A0ABY4T5V6</accession>
<proteinExistence type="predicted"/>
<feature type="transmembrane region" description="Helical" evidence="11">
    <location>
        <begin position="79"/>
        <end position="102"/>
    </location>
</feature>
<sequence>MALFESMLLLSLLAIVLLPLSRKLSLPYPTVLAAAGLAVAALPWAPKIEMDPQLALALFIAPALLDAAYDMPPRTLRRFWVPTVALAAVAVILTALAVAWLGVAWAGMPWAVALALGAIVAPPDAAAAAAMLSRLTLPRRTVQVLTAESLLNDAVALLIFGAAVATVTSGDGFARTLPSLALAAPGGVVLGIVIGRLYVVVAPRLHGTLGATLLEFVATFGVWVLAEELDLSPILCVVSYAMVIAHFLPARQPPRDRVHSYSVWAAMVFFSNVIAFLLVGLQARTILSGMHGAALTDALAFAGTALAVTIAVRVVWVMLYNRSLHWLWPRREANPTLKQGVVASWCGMRGLVTLATALALPADFPSRDLIVLTAFAVVLGTLVFQGTTLAFLVRWLRFPPDRSLDEEVSRVRLTLLDAAEATLKDENDDAAEHMRHVYDDARRAAEVGEPLPGAKRIVTLKRRGIDARREKLHKMRRAGEVEDDVFHVIESELDWAQLAASSPEELEIVEG</sequence>
<keyword evidence="4" id="KW-1003">Cell membrane</keyword>
<evidence type="ECO:0000256" key="6">
    <source>
        <dbReference type="ARBA" id="ARBA00022989"/>
    </source>
</evidence>